<comment type="catalytic activity">
    <reaction evidence="7">
        <text>aldehydo-D-galacturonate = keto-D-tagaturonate</text>
        <dbReference type="Rhea" id="RHEA:27702"/>
        <dbReference type="ChEBI" id="CHEBI:12952"/>
        <dbReference type="ChEBI" id="CHEBI:17886"/>
    </reaction>
</comment>
<dbReference type="Pfam" id="PF02614">
    <property type="entry name" value="UxaC"/>
    <property type="match status" value="1"/>
</dbReference>
<keyword evidence="9" id="KW-1185">Reference proteome</keyword>
<name>A0A1W6LJW3_9BACT</name>
<proteinExistence type="inferred from homology"/>
<dbReference type="STRING" id="1941349.STSP1_00394"/>
<dbReference type="SUPFAM" id="SSF51556">
    <property type="entry name" value="Metallo-dependent hydrolases"/>
    <property type="match status" value="1"/>
</dbReference>
<dbReference type="UniPathway" id="UPA00246"/>
<dbReference type="GO" id="GO:0019698">
    <property type="term" value="P:D-galacturonate catabolic process"/>
    <property type="evidence" value="ECO:0007669"/>
    <property type="project" value="TreeGrafter"/>
</dbReference>
<evidence type="ECO:0000256" key="5">
    <source>
        <dbReference type="ARBA" id="ARBA00020555"/>
    </source>
</evidence>
<dbReference type="RefSeq" id="WP_085754740.1">
    <property type="nucleotide sequence ID" value="NZ_CP021023.1"/>
</dbReference>
<dbReference type="Gene3D" id="3.20.20.140">
    <property type="entry name" value="Metal-dependent hydrolases"/>
    <property type="match status" value="1"/>
</dbReference>
<dbReference type="KEGG" id="pbp:STSP1_00394"/>
<evidence type="ECO:0000313" key="9">
    <source>
        <dbReference type="Proteomes" id="UP000193334"/>
    </source>
</evidence>
<dbReference type="Proteomes" id="UP000193334">
    <property type="component" value="Chromosome"/>
</dbReference>
<dbReference type="NCBIfam" id="NF002794">
    <property type="entry name" value="PRK02925.1"/>
    <property type="match status" value="1"/>
</dbReference>
<dbReference type="AlphaFoldDB" id="A0A1W6LJW3"/>
<reference evidence="9" key="1">
    <citation type="submission" date="2017-04" db="EMBL/GenBank/DDBJ databases">
        <title>Comparative genomics and description of representatives of a novel lineage of planctomycetes thriving in anoxic sediments.</title>
        <authorList>
            <person name="Spring S."/>
            <person name="Bunk B."/>
            <person name="Sproer C."/>
        </authorList>
    </citation>
    <scope>NUCLEOTIDE SEQUENCE [LARGE SCALE GENOMIC DNA]</scope>
    <source>
        <strain evidence="9">ST-PulAB-D4</strain>
    </source>
</reference>
<dbReference type="GO" id="GO:0042840">
    <property type="term" value="P:D-glucuronate catabolic process"/>
    <property type="evidence" value="ECO:0007669"/>
    <property type="project" value="TreeGrafter"/>
</dbReference>
<comment type="catalytic activity">
    <reaction evidence="1 7">
        <text>D-glucuronate = D-fructuronate</text>
        <dbReference type="Rhea" id="RHEA:13049"/>
        <dbReference type="ChEBI" id="CHEBI:58720"/>
        <dbReference type="ChEBI" id="CHEBI:59863"/>
        <dbReference type="EC" id="5.3.1.12"/>
    </reaction>
</comment>
<dbReference type="Gene3D" id="1.10.2020.10">
    <property type="entry name" value="uronate isomerase, domain 2, chain A"/>
    <property type="match status" value="1"/>
</dbReference>
<evidence type="ECO:0000313" key="8">
    <source>
        <dbReference type="EMBL" id="ARN56024.1"/>
    </source>
</evidence>
<dbReference type="InterPro" id="IPR003766">
    <property type="entry name" value="Uronate_isomerase"/>
</dbReference>
<dbReference type="HAMAP" id="MF_00675">
    <property type="entry name" value="UxaC"/>
    <property type="match status" value="1"/>
</dbReference>
<comment type="pathway">
    <text evidence="2 7">Carbohydrate metabolism; pentose and glucuronate interconversion.</text>
</comment>
<dbReference type="GO" id="GO:0008880">
    <property type="term" value="F:glucuronate isomerase activity"/>
    <property type="evidence" value="ECO:0007669"/>
    <property type="project" value="UniProtKB-UniRule"/>
</dbReference>
<keyword evidence="6 7" id="KW-0413">Isomerase</keyword>
<dbReference type="PANTHER" id="PTHR30068:SF4">
    <property type="entry name" value="URONATE ISOMERASE"/>
    <property type="match status" value="1"/>
</dbReference>
<evidence type="ECO:0000256" key="4">
    <source>
        <dbReference type="ARBA" id="ARBA00012546"/>
    </source>
</evidence>
<dbReference type="EMBL" id="CP021023">
    <property type="protein sequence ID" value="ARN56024.1"/>
    <property type="molecule type" value="Genomic_DNA"/>
</dbReference>
<protein>
    <recommendedName>
        <fullName evidence="5 7">Uronate isomerase</fullName>
        <ecNumber evidence="4 7">5.3.1.12</ecNumber>
    </recommendedName>
    <alternativeName>
        <fullName evidence="7">Glucuronate isomerase</fullName>
    </alternativeName>
    <alternativeName>
        <fullName evidence="7">Uronic isomerase</fullName>
    </alternativeName>
</protein>
<evidence type="ECO:0000256" key="1">
    <source>
        <dbReference type="ARBA" id="ARBA00001165"/>
    </source>
</evidence>
<dbReference type="PANTHER" id="PTHR30068">
    <property type="entry name" value="URONATE ISOMERASE"/>
    <property type="match status" value="1"/>
</dbReference>
<evidence type="ECO:0000256" key="6">
    <source>
        <dbReference type="ARBA" id="ARBA00023235"/>
    </source>
</evidence>
<comment type="similarity">
    <text evidence="3 7">Belongs to the metallo-dependent hydrolases superfamily. Uronate isomerase family.</text>
</comment>
<accession>A0A1W6LJW3</accession>
<organism evidence="8 9">
    <name type="scientific">Sedimentisphaera salicampi</name>
    <dbReference type="NCBI Taxonomy" id="1941349"/>
    <lineage>
        <taxon>Bacteria</taxon>
        <taxon>Pseudomonadati</taxon>
        <taxon>Planctomycetota</taxon>
        <taxon>Phycisphaerae</taxon>
        <taxon>Sedimentisphaerales</taxon>
        <taxon>Sedimentisphaeraceae</taxon>
        <taxon>Sedimentisphaera</taxon>
    </lineage>
</organism>
<evidence type="ECO:0000256" key="7">
    <source>
        <dbReference type="HAMAP-Rule" id="MF_00675"/>
    </source>
</evidence>
<dbReference type="EC" id="5.3.1.12" evidence="4 7"/>
<gene>
    <name evidence="7 8" type="primary">uxaC</name>
    <name evidence="8" type="ORF">STSP1_00394</name>
</gene>
<sequence length="469" mass="53960">MDNFITDNFLLQTKTAQRLYHEFAKDLPLFDYHCHLPPKLVADDAQFENISQAWLAGDHYKWRAMRTNGVDEKFATGNASDREKFQKWAETIPYALKNPLHHWTHLELKRYFGIDELLSPASADRIYDKTSEMLRSSEYSTRNLMRMMNVKAVCTTDDPTDSLEHHKKIAEDGFEIKVLPTWRPDKAMGAEDTGKLIQWIDKLSETTDTEITDFDAYLEALNNRHSFFHENGCRISDHGLETVCAEDYSETEINSIFQKILSKKELSFDEVSKFKSAMLFELAVMNHSRGWAQQLHLGALRNNNSKMFNALGPDTGFDSILDAEIAKPLSKFLDRLNSKDSLAKTIIYNLNPRDNELIGSMIGNFQDGSIPGKMQFGTAWWFLDNKFGMERQIEALSSLGLLSRFIGMLTDSRSFLSYPRHEYFRRILCNILGSDIENGIVPEDIDSLGRMVQDICFKNAENYFQINLT</sequence>
<evidence type="ECO:0000256" key="3">
    <source>
        <dbReference type="ARBA" id="ARBA00008397"/>
    </source>
</evidence>
<dbReference type="InterPro" id="IPR032466">
    <property type="entry name" value="Metal_Hydrolase"/>
</dbReference>
<evidence type="ECO:0000256" key="2">
    <source>
        <dbReference type="ARBA" id="ARBA00004892"/>
    </source>
</evidence>